<dbReference type="AlphaFoldDB" id="A0A426WYZ6"/>
<name>A0A426WYZ6_ENSVE</name>
<comment type="caution">
    <text evidence="1">The sequence shown here is derived from an EMBL/GenBank/DDBJ whole genome shotgun (WGS) entry which is preliminary data.</text>
</comment>
<evidence type="ECO:0000313" key="2">
    <source>
        <dbReference type="Proteomes" id="UP000287651"/>
    </source>
</evidence>
<accession>A0A426WYZ6</accession>
<organism evidence="1 2">
    <name type="scientific">Ensete ventricosum</name>
    <name type="common">Abyssinian banana</name>
    <name type="synonym">Musa ensete</name>
    <dbReference type="NCBI Taxonomy" id="4639"/>
    <lineage>
        <taxon>Eukaryota</taxon>
        <taxon>Viridiplantae</taxon>
        <taxon>Streptophyta</taxon>
        <taxon>Embryophyta</taxon>
        <taxon>Tracheophyta</taxon>
        <taxon>Spermatophyta</taxon>
        <taxon>Magnoliopsida</taxon>
        <taxon>Liliopsida</taxon>
        <taxon>Zingiberales</taxon>
        <taxon>Musaceae</taxon>
        <taxon>Ensete</taxon>
    </lineage>
</organism>
<gene>
    <name evidence="1" type="ORF">B296_00054072</name>
</gene>
<protein>
    <submittedName>
        <fullName evidence="1">Uncharacterized protein</fullName>
    </submittedName>
</protein>
<reference evidence="1 2" key="1">
    <citation type="journal article" date="2014" name="Agronomy (Basel)">
        <title>A Draft Genome Sequence for Ensete ventricosum, the Drought-Tolerant Tree Against Hunger.</title>
        <authorList>
            <person name="Harrison J."/>
            <person name="Moore K.A."/>
            <person name="Paszkiewicz K."/>
            <person name="Jones T."/>
            <person name="Grant M."/>
            <person name="Ambacheew D."/>
            <person name="Muzemil S."/>
            <person name="Studholme D.J."/>
        </authorList>
    </citation>
    <scope>NUCLEOTIDE SEQUENCE [LARGE SCALE GENOMIC DNA]</scope>
</reference>
<proteinExistence type="predicted"/>
<evidence type="ECO:0000313" key="1">
    <source>
        <dbReference type="EMBL" id="RRT32471.1"/>
    </source>
</evidence>
<dbReference type="Proteomes" id="UP000287651">
    <property type="component" value="Unassembled WGS sequence"/>
</dbReference>
<sequence>MVSHTSMVLRKNATVINFARSYMQRRVSIIFRVPSWKFKILAIPDIFAHGKPYEHSFTKNRNGHKLCTKSRS</sequence>
<dbReference type="EMBL" id="AMZH03031925">
    <property type="protein sequence ID" value="RRT32471.1"/>
    <property type="molecule type" value="Genomic_DNA"/>
</dbReference>